<dbReference type="AlphaFoldDB" id="A0A2Z4XYF9"/>
<name>A0A2Z4XYF9_9GAMM</name>
<dbReference type="Proteomes" id="UP000681131">
    <property type="component" value="Chromosome"/>
</dbReference>
<dbReference type="KEGG" id="fad:CDH04_05680"/>
<protein>
    <submittedName>
        <fullName evidence="7">Glutaredoxin</fullName>
    </submittedName>
</protein>
<keyword evidence="2" id="KW-0813">Transport</keyword>
<dbReference type="SUPFAM" id="SSF52833">
    <property type="entry name" value="Thioredoxin-like"/>
    <property type="match status" value="1"/>
</dbReference>
<keyword evidence="5" id="KW-0676">Redox-active center</keyword>
<dbReference type="PROSITE" id="PS51354">
    <property type="entry name" value="GLUTAREDOXIN_2"/>
    <property type="match status" value="1"/>
</dbReference>
<keyword evidence="10" id="KW-1185">Reference proteome</keyword>
<dbReference type="PRINTS" id="PR00160">
    <property type="entry name" value="GLUTAREDOXIN"/>
</dbReference>
<evidence type="ECO:0000256" key="2">
    <source>
        <dbReference type="ARBA" id="ARBA00022448"/>
    </source>
</evidence>
<dbReference type="Gene3D" id="3.40.30.10">
    <property type="entry name" value="Glutaredoxin"/>
    <property type="match status" value="1"/>
</dbReference>
<sequence>MKIEIFTRDGCPFCDMAVDMFKQNGIEFKETVLNDPIKRQEFYDQMNQDKRIQSNVRTVPQIFIDDEHIGGFSDLSKRSNEFFK</sequence>
<dbReference type="InterPro" id="IPR002109">
    <property type="entry name" value="Glutaredoxin"/>
</dbReference>
<evidence type="ECO:0000313" key="9">
    <source>
        <dbReference type="Proteomes" id="UP000251120"/>
    </source>
</evidence>
<proteinExistence type="inferred from homology"/>
<evidence type="ECO:0000313" key="8">
    <source>
        <dbReference type="EMBL" id="QIW12174.1"/>
    </source>
</evidence>
<feature type="domain" description="Glutaredoxin" evidence="6">
    <location>
        <begin position="3"/>
        <end position="69"/>
    </location>
</feature>
<dbReference type="RefSeq" id="WP_112870112.1">
    <property type="nucleotide sequence ID" value="NZ_CP021781.1"/>
</dbReference>
<evidence type="ECO:0000259" key="6">
    <source>
        <dbReference type="Pfam" id="PF00462"/>
    </source>
</evidence>
<dbReference type="EMBL" id="CP043424">
    <property type="protein sequence ID" value="QIW12174.1"/>
    <property type="molecule type" value="Genomic_DNA"/>
</dbReference>
<accession>A0A2Z4XYF9</accession>
<dbReference type="InterPro" id="IPR014025">
    <property type="entry name" value="Glutaredoxin_subgr"/>
</dbReference>
<comment type="similarity">
    <text evidence="1">Belongs to the glutaredoxin family.</text>
</comment>
<dbReference type="PANTHER" id="PTHR46679">
    <property type="match status" value="1"/>
</dbReference>
<dbReference type="GO" id="GO:0015035">
    <property type="term" value="F:protein-disulfide reductase activity"/>
    <property type="evidence" value="ECO:0007669"/>
    <property type="project" value="TreeGrafter"/>
</dbReference>
<dbReference type="OrthoDB" id="9814618at2"/>
<evidence type="ECO:0000313" key="10">
    <source>
        <dbReference type="Proteomes" id="UP000681131"/>
    </source>
</evidence>
<reference evidence="7 9" key="1">
    <citation type="submission" date="2017-06" db="EMBL/GenBank/DDBJ databases">
        <title>Complete genome of Francisella adeliensis.</title>
        <authorList>
            <person name="Vallesi A."/>
            <person name="Sjodin A."/>
        </authorList>
    </citation>
    <scope>NUCLEOTIDE SEQUENCE [LARGE SCALE GENOMIC DNA]</scope>
    <source>
        <strain evidence="7 9">FDC440</strain>
    </source>
</reference>
<evidence type="ECO:0000256" key="5">
    <source>
        <dbReference type="ARBA" id="ARBA00023284"/>
    </source>
</evidence>
<reference evidence="8 10" key="2">
    <citation type="submission" date="2019-08" db="EMBL/GenBank/DDBJ databases">
        <title>Complete genome sequences of Francisella adeliensis (FSC1325 and FSC1326).</title>
        <authorList>
            <person name="Ohrman C."/>
            <person name="Uneklint I."/>
            <person name="Vallesi A."/>
            <person name="Karlsson L."/>
            <person name="Sjodin A."/>
        </authorList>
    </citation>
    <scope>NUCLEOTIDE SEQUENCE [LARGE SCALE GENOMIC DNA]</scope>
    <source>
        <strain evidence="8 10">FSC1325</strain>
    </source>
</reference>
<gene>
    <name evidence="7" type="ORF">CDH04_05680</name>
    <name evidence="8" type="ORF">FZC43_05685</name>
</gene>
<dbReference type="Pfam" id="PF00462">
    <property type="entry name" value="Glutaredoxin"/>
    <property type="match status" value="1"/>
</dbReference>
<dbReference type="InterPro" id="IPR036249">
    <property type="entry name" value="Thioredoxin-like_sf"/>
</dbReference>
<organism evidence="7 9">
    <name type="scientific">Francisella adeliensis</name>
    <dbReference type="NCBI Taxonomy" id="2007306"/>
    <lineage>
        <taxon>Bacteria</taxon>
        <taxon>Pseudomonadati</taxon>
        <taxon>Pseudomonadota</taxon>
        <taxon>Gammaproteobacteria</taxon>
        <taxon>Thiotrichales</taxon>
        <taxon>Francisellaceae</taxon>
        <taxon>Francisella</taxon>
    </lineage>
</organism>
<evidence type="ECO:0000313" key="7">
    <source>
        <dbReference type="EMBL" id="AXA33937.1"/>
    </source>
</evidence>
<dbReference type="Proteomes" id="UP000251120">
    <property type="component" value="Chromosome"/>
</dbReference>
<evidence type="ECO:0000256" key="1">
    <source>
        <dbReference type="ARBA" id="ARBA00007787"/>
    </source>
</evidence>
<evidence type="ECO:0000256" key="3">
    <source>
        <dbReference type="ARBA" id="ARBA00022982"/>
    </source>
</evidence>
<evidence type="ECO:0000256" key="4">
    <source>
        <dbReference type="ARBA" id="ARBA00023157"/>
    </source>
</evidence>
<keyword evidence="3" id="KW-0249">Electron transport</keyword>
<dbReference type="EMBL" id="CP021781">
    <property type="protein sequence ID" value="AXA33937.1"/>
    <property type="molecule type" value="Genomic_DNA"/>
</dbReference>
<keyword evidence="4" id="KW-1015">Disulfide bond</keyword>
<dbReference type="PANTHER" id="PTHR46679:SF1">
    <property type="entry name" value="GLUTAREDOXIN-2, MITOCHONDRIAL"/>
    <property type="match status" value="1"/>
</dbReference>